<organism evidence="2 3">
    <name type="scientific">Deinococcus reticulitermitis</name>
    <dbReference type="NCBI Taxonomy" id="856736"/>
    <lineage>
        <taxon>Bacteria</taxon>
        <taxon>Thermotogati</taxon>
        <taxon>Deinococcota</taxon>
        <taxon>Deinococci</taxon>
        <taxon>Deinococcales</taxon>
        <taxon>Deinococcaceae</taxon>
        <taxon>Deinococcus</taxon>
    </lineage>
</organism>
<dbReference type="Pfam" id="PF00583">
    <property type="entry name" value="Acetyltransf_1"/>
    <property type="match status" value="1"/>
</dbReference>
<evidence type="ECO:0000313" key="3">
    <source>
        <dbReference type="Proteomes" id="UP000199223"/>
    </source>
</evidence>
<keyword evidence="3" id="KW-1185">Reference proteome</keyword>
<keyword evidence="2" id="KW-0808">Transferase</keyword>
<gene>
    <name evidence="2" type="ORF">SAMN04488058_11355</name>
</gene>
<evidence type="ECO:0000259" key="1">
    <source>
        <dbReference type="PROSITE" id="PS51186"/>
    </source>
</evidence>
<dbReference type="EMBL" id="FNZA01000013">
    <property type="protein sequence ID" value="SEJ66186.1"/>
    <property type="molecule type" value="Genomic_DNA"/>
</dbReference>
<dbReference type="RefSeq" id="WP_092265074.1">
    <property type="nucleotide sequence ID" value="NZ_FNZA01000013.1"/>
</dbReference>
<dbReference type="GO" id="GO:0016747">
    <property type="term" value="F:acyltransferase activity, transferring groups other than amino-acyl groups"/>
    <property type="evidence" value="ECO:0007669"/>
    <property type="project" value="InterPro"/>
</dbReference>
<dbReference type="AlphaFoldDB" id="A0A1H7AMM8"/>
<dbReference type="OrthoDB" id="66159at2"/>
<sequence>MTGVVRPAGPGDLAALGRVAYDTAFFGESARRFFPDEALFADLWVRPYLSGGLGFVGLRGGRVVGSILGVTGPAAYRRAWLGAAPTLLSRALAGAYSRLPGCLPYLGRAGLFSLGHAPTSHFPAHLHLNVLEGARGTGLGGRLLDTFLAELGRRGVPGVQLSTTRENVAALALYEKRGFRVWTERERALWRPWLGRNAVHVVMVRRL</sequence>
<accession>A0A1H7AMM8</accession>
<protein>
    <submittedName>
        <fullName evidence="2">Acetyltransferase (GNAT) family protein</fullName>
    </submittedName>
</protein>
<dbReference type="Proteomes" id="UP000199223">
    <property type="component" value="Unassembled WGS sequence"/>
</dbReference>
<dbReference type="SUPFAM" id="SSF55729">
    <property type="entry name" value="Acyl-CoA N-acyltransferases (Nat)"/>
    <property type="match status" value="1"/>
</dbReference>
<feature type="domain" description="N-acetyltransferase" evidence="1">
    <location>
        <begin position="3"/>
        <end position="207"/>
    </location>
</feature>
<reference evidence="3" key="1">
    <citation type="submission" date="2016-10" db="EMBL/GenBank/DDBJ databases">
        <authorList>
            <person name="Varghese N."/>
            <person name="Submissions S."/>
        </authorList>
    </citation>
    <scope>NUCLEOTIDE SEQUENCE [LARGE SCALE GENOMIC DNA]</scope>
    <source>
        <strain evidence="3">CGMCC 1.10218</strain>
    </source>
</reference>
<dbReference type="InterPro" id="IPR016181">
    <property type="entry name" value="Acyl_CoA_acyltransferase"/>
</dbReference>
<proteinExistence type="predicted"/>
<evidence type="ECO:0000313" key="2">
    <source>
        <dbReference type="EMBL" id="SEJ66186.1"/>
    </source>
</evidence>
<dbReference type="PROSITE" id="PS51186">
    <property type="entry name" value="GNAT"/>
    <property type="match status" value="1"/>
</dbReference>
<name>A0A1H7AMM8_9DEIO</name>
<dbReference type="Gene3D" id="3.40.630.30">
    <property type="match status" value="1"/>
</dbReference>
<dbReference type="InterPro" id="IPR000182">
    <property type="entry name" value="GNAT_dom"/>
</dbReference>
<dbReference type="STRING" id="856736.SAMN04488058_11355"/>